<keyword evidence="14" id="KW-0472">Membrane</keyword>
<dbReference type="InterPro" id="IPR003591">
    <property type="entry name" value="Leu-rich_rpt_typical-subtyp"/>
</dbReference>
<evidence type="ECO:0000256" key="10">
    <source>
        <dbReference type="ARBA" id="ARBA00022741"/>
    </source>
</evidence>
<dbReference type="FunFam" id="3.80.10.10:FF:000111">
    <property type="entry name" value="LRR receptor-like serine/threonine-protein kinase ERECTA"/>
    <property type="match status" value="1"/>
</dbReference>
<dbReference type="GO" id="GO:0004674">
    <property type="term" value="F:protein serine/threonine kinase activity"/>
    <property type="evidence" value="ECO:0007669"/>
    <property type="project" value="UniProtKB-KW"/>
</dbReference>
<dbReference type="InterPro" id="IPR001611">
    <property type="entry name" value="Leu-rich_rpt"/>
</dbReference>
<evidence type="ECO:0000256" key="9">
    <source>
        <dbReference type="ARBA" id="ARBA00022737"/>
    </source>
</evidence>
<evidence type="ECO:0000313" key="20">
    <source>
        <dbReference type="EMBL" id="URE01817.1"/>
    </source>
</evidence>
<evidence type="ECO:0000256" key="7">
    <source>
        <dbReference type="ARBA" id="ARBA00022692"/>
    </source>
</evidence>
<dbReference type="AlphaFoldDB" id="A0A9E7FVT0"/>
<keyword evidence="10" id="KW-0547">Nucleotide-binding</keyword>
<dbReference type="InterPro" id="IPR051716">
    <property type="entry name" value="Plant_RL_S/T_kinase"/>
</dbReference>
<dbReference type="PANTHER" id="PTHR48053:SF71">
    <property type="entry name" value="LEUCINE RICH REPEAT FAMILY PROTEIN, EXPRESSED"/>
    <property type="match status" value="1"/>
</dbReference>
<reference evidence="20" key="1">
    <citation type="submission" date="2022-05" db="EMBL/GenBank/DDBJ databases">
        <title>The Musa troglodytarum L. genome provides insights into the mechanism of non-climacteric behaviour and enrichment of carotenoids.</title>
        <authorList>
            <person name="Wang J."/>
        </authorList>
    </citation>
    <scope>NUCLEOTIDE SEQUENCE</scope>
    <source>
        <tissue evidence="20">Leaf</tissue>
    </source>
</reference>
<dbReference type="SUPFAM" id="SSF52058">
    <property type="entry name" value="L domain-like"/>
    <property type="match status" value="1"/>
</dbReference>
<feature type="domain" description="Disease resistance R13L4/SHOC-2-like LRR" evidence="19">
    <location>
        <begin position="108"/>
        <end position="250"/>
    </location>
</feature>
<comment type="subcellular location">
    <subcellularLocation>
        <location evidence="1">Membrane</location>
        <topology evidence="1">Single-pass membrane protein</topology>
    </subcellularLocation>
</comment>
<evidence type="ECO:0000256" key="2">
    <source>
        <dbReference type="ARBA" id="ARBA00009592"/>
    </source>
</evidence>
<evidence type="ECO:0000256" key="17">
    <source>
        <dbReference type="ARBA" id="ARBA00047899"/>
    </source>
</evidence>
<keyword evidence="8" id="KW-0732">Signal</keyword>
<protein>
    <recommendedName>
        <fullName evidence="3">non-specific serine/threonine protein kinase</fullName>
        <ecNumber evidence="3">2.7.11.1</ecNumber>
    </recommendedName>
</protein>
<evidence type="ECO:0000256" key="13">
    <source>
        <dbReference type="ARBA" id="ARBA00022989"/>
    </source>
</evidence>
<sequence>MTSLILLDLSNNQISGCIPPSFANRSLKELSVINNSVYGSVPNLTSLVSLKLAYNDLSGHLPPDVCRGGKLQHFTAAYNKFHGPIPESLRNCSSLVRVRLDRNDLTGDIFDHFGVFPNMRYIELSYNSNQLSGELPSEIGKLLKLKRLDVSGNNFSGVIAEEIGGCKLLISVDTSNNSFSGSIPYEFGQLVDLQELLDLSQNSFSGHIPSQLGQLTLLQILNLSHNNLAGRIPPSLINMASLSALDVSHNELEGPVPDGQLFRRAPMEWFTRNRGLCDVVAGLPSCSSSPAREAPNVNLLSSMAVLGAFFSSSLLDS</sequence>
<dbReference type="InterPro" id="IPR055414">
    <property type="entry name" value="LRR_R13L4/SHOC2-like"/>
</dbReference>
<dbReference type="EC" id="2.7.11.1" evidence="3"/>
<comment type="similarity">
    <text evidence="2">Belongs to the RLP family.</text>
</comment>
<evidence type="ECO:0000256" key="14">
    <source>
        <dbReference type="ARBA" id="ARBA00023136"/>
    </source>
</evidence>
<evidence type="ECO:0000256" key="12">
    <source>
        <dbReference type="ARBA" id="ARBA00022840"/>
    </source>
</evidence>
<dbReference type="Pfam" id="PF00560">
    <property type="entry name" value="LRR_1"/>
    <property type="match status" value="1"/>
</dbReference>
<evidence type="ECO:0000313" key="21">
    <source>
        <dbReference type="Proteomes" id="UP001055439"/>
    </source>
</evidence>
<dbReference type="Pfam" id="PF23598">
    <property type="entry name" value="LRR_14"/>
    <property type="match status" value="1"/>
</dbReference>
<keyword evidence="21" id="KW-1185">Reference proteome</keyword>
<keyword evidence="11 20" id="KW-0418">Kinase</keyword>
<comment type="catalytic activity">
    <reaction evidence="18">
        <text>L-seryl-[protein] + ATP = O-phospho-L-seryl-[protein] + ADP + H(+)</text>
        <dbReference type="Rhea" id="RHEA:17989"/>
        <dbReference type="Rhea" id="RHEA-COMP:9863"/>
        <dbReference type="Rhea" id="RHEA-COMP:11604"/>
        <dbReference type="ChEBI" id="CHEBI:15378"/>
        <dbReference type="ChEBI" id="CHEBI:29999"/>
        <dbReference type="ChEBI" id="CHEBI:30616"/>
        <dbReference type="ChEBI" id="CHEBI:83421"/>
        <dbReference type="ChEBI" id="CHEBI:456216"/>
        <dbReference type="EC" id="2.7.11.1"/>
    </reaction>
</comment>
<name>A0A9E7FVT0_9LILI</name>
<keyword evidence="15 20" id="KW-0675">Receptor</keyword>
<organism evidence="20 21">
    <name type="scientific">Musa troglodytarum</name>
    <name type="common">fe'i banana</name>
    <dbReference type="NCBI Taxonomy" id="320322"/>
    <lineage>
        <taxon>Eukaryota</taxon>
        <taxon>Viridiplantae</taxon>
        <taxon>Streptophyta</taxon>
        <taxon>Embryophyta</taxon>
        <taxon>Tracheophyta</taxon>
        <taxon>Spermatophyta</taxon>
        <taxon>Magnoliopsida</taxon>
        <taxon>Liliopsida</taxon>
        <taxon>Zingiberales</taxon>
        <taxon>Musaceae</taxon>
        <taxon>Musa</taxon>
    </lineage>
</organism>
<dbReference type="Proteomes" id="UP001055439">
    <property type="component" value="Chromosome 5"/>
</dbReference>
<evidence type="ECO:0000256" key="16">
    <source>
        <dbReference type="ARBA" id="ARBA00023180"/>
    </source>
</evidence>
<evidence type="ECO:0000256" key="6">
    <source>
        <dbReference type="ARBA" id="ARBA00022679"/>
    </source>
</evidence>
<accession>A0A9E7FVT0</accession>
<dbReference type="OrthoDB" id="774714at2759"/>
<dbReference type="PRINTS" id="PR00019">
    <property type="entry name" value="LEURICHRPT"/>
</dbReference>
<evidence type="ECO:0000256" key="1">
    <source>
        <dbReference type="ARBA" id="ARBA00004167"/>
    </source>
</evidence>
<dbReference type="EMBL" id="CP097507">
    <property type="protein sequence ID" value="URE01817.1"/>
    <property type="molecule type" value="Genomic_DNA"/>
</dbReference>
<evidence type="ECO:0000256" key="11">
    <source>
        <dbReference type="ARBA" id="ARBA00022777"/>
    </source>
</evidence>
<dbReference type="SMART" id="SM00369">
    <property type="entry name" value="LRR_TYP"/>
    <property type="match status" value="4"/>
</dbReference>
<dbReference type="GO" id="GO:0016020">
    <property type="term" value="C:membrane"/>
    <property type="evidence" value="ECO:0007669"/>
    <property type="project" value="UniProtKB-SubCell"/>
</dbReference>
<dbReference type="FunFam" id="3.80.10.10:FF:000041">
    <property type="entry name" value="LRR receptor-like serine/threonine-protein kinase ERECTA"/>
    <property type="match status" value="1"/>
</dbReference>
<gene>
    <name evidence="20" type="ORF">MUK42_33368</name>
</gene>
<keyword evidence="16" id="KW-0325">Glycoprotein</keyword>
<dbReference type="Gene3D" id="3.80.10.10">
    <property type="entry name" value="Ribonuclease Inhibitor"/>
    <property type="match status" value="1"/>
</dbReference>
<evidence type="ECO:0000256" key="4">
    <source>
        <dbReference type="ARBA" id="ARBA00022527"/>
    </source>
</evidence>
<dbReference type="GO" id="GO:0005524">
    <property type="term" value="F:ATP binding"/>
    <property type="evidence" value="ECO:0007669"/>
    <property type="project" value="UniProtKB-KW"/>
</dbReference>
<evidence type="ECO:0000256" key="15">
    <source>
        <dbReference type="ARBA" id="ARBA00023170"/>
    </source>
</evidence>
<keyword evidence="13" id="KW-1133">Transmembrane helix</keyword>
<keyword evidence="6" id="KW-0808">Transferase</keyword>
<dbReference type="PANTHER" id="PTHR48053">
    <property type="entry name" value="LEUCINE RICH REPEAT FAMILY PROTEIN, EXPRESSED"/>
    <property type="match status" value="1"/>
</dbReference>
<evidence type="ECO:0000256" key="18">
    <source>
        <dbReference type="ARBA" id="ARBA00048679"/>
    </source>
</evidence>
<evidence type="ECO:0000256" key="5">
    <source>
        <dbReference type="ARBA" id="ARBA00022614"/>
    </source>
</evidence>
<keyword evidence="7" id="KW-0812">Transmembrane</keyword>
<keyword evidence="5" id="KW-0433">Leucine-rich repeat</keyword>
<keyword evidence="9" id="KW-0677">Repeat</keyword>
<evidence type="ECO:0000259" key="19">
    <source>
        <dbReference type="Pfam" id="PF23598"/>
    </source>
</evidence>
<proteinExistence type="inferred from homology"/>
<evidence type="ECO:0000256" key="3">
    <source>
        <dbReference type="ARBA" id="ARBA00012513"/>
    </source>
</evidence>
<keyword evidence="4" id="KW-0723">Serine/threonine-protein kinase</keyword>
<keyword evidence="12" id="KW-0067">ATP-binding</keyword>
<evidence type="ECO:0000256" key="8">
    <source>
        <dbReference type="ARBA" id="ARBA00022729"/>
    </source>
</evidence>
<dbReference type="InterPro" id="IPR032675">
    <property type="entry name" value="LRR_dom_sf"/>
</dbReference>
<comment type="catalytic activity">
    <reaction evidence="17">
        <text>L-threonyl-[protein] + ATP = O-phospho-L-threonyl-[protein] + ADP + H(+)</text>
        <dbReference type="Rhea" id="RHEA:46608"/>
        <dbReference type="Rhea" id="RHEA-COMP:11060"/>
        <dbReference type="Rhea" id="RHEA-COMP:11605"/>
        <dbReference type="ChEBI" id="CHEBI:15378"/>
        <dbReference type="ChEBI" id="CHEBI:30013"/>
        <dbReference type="ChEBI" id="CHEBI:30616"/>
        <dbReference type="ChEBI" id="CHEBI:61977"/>
        <dbReference type="ChEBI" id="CHEBI:456216"/>
        <dbReference type="EC" id="2.7.11.1"/>
    </reaction>
</comment>